<dbReference type="Proteomes" id="UP001054945">
    <property type="component" value="Unassembled WGS sequence"/>
</dbReference>
<sequence length="108" mass="12537">MSLVNTVIDFGFMSAVKRLRKAIYHILSLYHRMVSVLNNGWMEEKVGGYGIMVQGFCRTNLVSVLNFYDAWTIFQITLTSRSSGEMLEKAQYGSFGYERDYFKNYSIM</sequence>
<evidence type="ECO:0000313" key="1">
    <source>
        <dbReference type="EMBL" id="GIY21138.1"/>
    </source>
</evidence>
<dbReference type="AlphaFoldDB" id="A0AAV4RM82"/>
<protein>
    <submittedName>
        <fullName evidence="1">Uncharacterized protein</fullName>
    </submittedName>
</protein>
<gene>
    <name evidence="1" type="ORF">CEXT_64711</name>
</gene>
<organism evidence="1 2">
    <name type="scientific">Caerostris extrusa</name>
    <name type="common">Bark spider</name>
    <name type="synonym">Caerostris bankana</name>
    <dbReference type="NCBI Taxonomy" id="172846"/>
    <lineage>
        <taxon>Eukaryota</taxon>
        <taxon>Metazoa</taxon>
        <taxon>Ecdysozoa</taxon>
        <taxon>Arthropoda</taxon>
        <taxon>Chelicerata</taxon>
        <taxon>Arachnida</taxon>
        <taxon>Araneae</taxon>
        <taxon>Araneomorphae</taxon>
        <taxon>Entelegynae</taxon>
        <taxon>Araneoidea</taxon>
        <taxon>Araneidae</taxon>
        <taxon>Caerostris</taxon>
    </lineage>
</organism>
<keyword evidence="2" id="KW-1185">Reference proteome</keyword>
<comment type="caution">
    <text evidence="1">The sequence shown here is derived from an EMBL/GenBank/DDBJ whole genome shotgun (WGS) entry which is preliminary data.</text>
</comment>
<accession>A0AAV4RM82</accession>
<dbReference type="EMBL" id="BPLR01007968">
    <property type="protein sequence ID" value="GIY21138.1"/>
    <property type="molecule type" value="Genomic_DNA"/>
</dbReference>
<proteinExistence type="predicted"/>
<reference evidence="1 2" key="1">
    <citation type="submission" date="2021-06" db="EMBL/GenBank/DDBJ databases">
        <title>Caerostris extrusa draft genome.</title>
        <authorList>
            <person name="Kono N."/>
            <person name="Arakawa K."/>
        </authorList>
    </citation>
    <scope>NUCLEOTIDE SEQUENCE [LARGE SCALE GENOMIC DNA]</scope>
</reference>
<name>A0AAV4RM82_CAEEX</name>
<evidence type="ECO:0000313" key="2">
    <source>
        <dbReference type="Proteomes" id="UP001054945"/>
    </source>
</evidence>